<accession>A0AA40DPA9</accession>
<reference evidence="1" key="1">
    <citation type="submission" date="2023-06" db="EMBL/GenBank/DDBJ databases">
        <title>Genome-scale phylogeny and comparative genomics of the fungal order Sordariales.</title>
        <authorList>
            <consortium name="Lawrence Berkeley National Laboratory"/>
            <person name="Hensen N."/>
            <person name="Bonometti L."/>
            <person name="Westerberg I."/>
            <person name="Brannstrom I.O."/>
            <person name="Guillou S."/>
            <person name="Cros-Aarteil S."/>
            <person name="Calhoun S."/>
            <person name="Haridas S."/>
            <person name="Kuo A."/>
            <person name="Mondo S."/>
            <person name="Pangilinan J."/>
            <person name="Riley R."/>
            <person name="Labutti K."/>
            <person name="Andreopoulos B."/>
            <person name="Lipzen A."/>
            <person name="Chen C."/>
            <person name="Yanf M."/>
            <person name="Daum C."/>
            <person name="Ng V."/>
            <person name="Clum A."/>
            <person name="Steindorff A."/>
            <person name="Ohm R."/>
            <person name="Martin F."/>
            <person name="Silar P."/>
            <person name="Natvig D."/>
            <person name="Lalanne C."/>
            <person name="Gautier V."/>
            <person name="Ament-Velasquez S.L."/>
            <person name="Kruys A."/>
            <person name="Hutchinson M.I."/>
            <person name="Powell A.J."/>
            <person name="Barry K."/>
            <person name="Miller A.N."/>
            <person name="Grigoriev I.V."/>
            <person name="Debuchy R."/>
            <person name="Gladieux P."/>
            <person name="Thoren M.H."/>
            <person name="Johannesson H."/>
        </authorList>
    </citation>
    <scope>NUCLEOTIDE SEQUENCE</scope>
    <source>
        <strain evidence="1">SMH4607-1</strain>
    </source>
</reference>
<sequence length="112" mass="12005">MTSALQQDWDCGLSGSCISDNMTVYPHPWVNTGAIRWTCGKAGAAALVKEFPIMTDHNKLYKNGAPGAFAIDSIRTTGLPLKPLHSALNRLGDRGVARSASTMLPPVSTHRL</sequence>
<dbReference type="Proteomes" id="UP001172102">
    <property type="component" value="Unassembled WGS sequence"/>
</dbReference>
<keyword evidence="2" id="KW-1185">Reference proteome</keyword>
<name>A0AA40DPA9_9PEZI</name>
<protein>
    <submittedName>
        <fullName evidence="1">Uncharacterized protein</fullName>
    </submittedName>
</protein>
<comment type="caution">
    <text evidence="1">The sequence shown here is derived from an EMBL/GenBank/DDBJ whole genome shotgun (WGS) entry which is preliminary data.</text>
</comment>
<dbReference type="EMBL" id="JAUKUA010000005">
    <property type="protein sequence ID" value="KAK0710615.1"/>
    <property type="molecule type" value="Genomic_DNA"/>
</dbReference>
<dbReference type="AlphaFoldDB" id="A0AA40DPA9"/>
<evidence type="ECO:0000313" key="2">
    <source>
        <dbReference type="Proteomes" id="UP001172102"/>
    </source>
</evidence>
<proteinExistence type="predicted"/>
<gene>
    <name evidence="1" type="ORF">B0H67DRAFT_262619</name>
</gene>
<evidence type="ECO:0000313" key="1">
    <source>
        <dbReference type="EMBL" id="KAK0710615.1"/>
    </source>
</evidence>
<organism evidence="1 2">
    <name type="scientific">Lasiosphaeris hirsuta</name>
    <dbReference type="NCBI Taxonomy" id="260670"/>
    <lineage>
        <taxon>Eukaryota</taxon>
        <taxon>Fungi</taxon>
        <taxon>Dikarya</taxon>
        <taxon>Ascomycota</taxon>
        <taxon>Pezizomycotina</taxon>
        <taxon>Sordariomycetes</taxon>
        <taxon>Sordariomycetidae</taxon>
        <taxon>Sordariales</taxon>
        <taxon>Lasiosphaeriaceae</taxon>
        <taxon>Lasiosphaeris</taxon>
    </lineage>
</organism>